<proteinExistence type="predicted"/>
<dbReference type="FunFam" id="3.90.70.10:FF:000136">
    <property type="entry name" value="Ubiquitin C-terminal hydrolase, putative"/>
    <property type="match status" value="1"/>
</dbReference>
<dbReference type="GO" id="GO:0016579">
    <property type="term" value="P:protein deubiquitination"/>
    <property type="evidence" value="ECO:0007669"/>
    <property type="project" value="InterPro"/>
</dbReference>
<name>A0A420IEZ4_9PEZI</name>
<dbReference type="InterPro" id="IPR001394">
    <property type="entry name" value="Peptidase_C19_UCH"/>
</dbReference>
<dbReference type="GO" id="GO:0005634">
    <property type="term" value="C:nucleus"/>
    <property type="evidence" value="ECO:0007669"/>
    <property type="project" value="TreeGrafter"/>
</dbReference>
<feature type="compositionally biased region" description="Basic and acidic residues" evidence="1">
    <location>
        <begin position="123"/>
        <end position="134"/>
    </location>
</feature>
<dbReference type="InterPro" id="IPR021905">
    <property type="entry name" value="DUF3517"/>
</dbReference>
<dbReference type="PANTHER" id="PTHR24006">
    <property type="entry name" value="UBIQUITIN CARBOXYL-TERMINAL HYDROLASE"/>
    <property type="match status" value="1"/>
</dbReference>
<feature type="region of interest" description="Disordered" evidence="1">
    <location>
        <begin position="2482"/>
        <end position="2516"/>
    </location>
</feature>
<dbReference type="InterPro" id="IPR018200">
    <property type="entry name" value="USP_CS"/>
</dbReference>
<dbReference type="Proteomes" id="UP000285326">
    <property type="component" value="Unassembled WGS sequence"/>
</dbReference>
<dbReference type="EMBL" id="MCBS01024579">
    <property type="protein sequence ID" value="RKF73120.1"/>
    <property type="molecule type" value="Genomic_DNA"/>
</dbReference>
<dbReference type="InterPro" id="IPR038765">
    <property type="entry name" value="Papain-like_cys_pep_sf"/>
</dbReference>
<dbReference type="PROSITE" id="PS00973">
    <property type="entry name" value="USP_2"/>
    <property type="match status" value="1"/>
</dbReference>
<evidence type="ECO:0000313" key="3">
    <source>
        <dbReference type="EMBL" id="RKF73120.1"/>
    </source>
</evidence>
<reference evidence="3 4" key="1">
    <citation type="journal article" date="2018" name="BMC Genomics">
        <title>Comparative genome analyses reveal sequence features reflecting distinct modes of host-adaptation between dicot and monocot powdery mildew.</title>
        <authorList>
            <person name="Wu Y."/>
            <person name="Ma X."/>
            <person name="Pan Z."/>
            <person name="Kale S.D."/>
            <person name="Song Y."/>
            <person name="King H."/>
            <person name="Zhang Q."/>
            <person name="Presley C."/>
            <person name="Deng X."/>
            <person name="Wei C.I."/>
            <person name="Xiao S."/>
        </authorList>
    </citation>
    <scope>NUCLEOTIDE SEQUENCE [LARGE SCALE GENOMIC DNA]</scope>
    <source>
        <strain evidence="3">UMSG1</strain>
    </source>
</reference>
<dbReference type="Pfam" id="PF00443">
    <property type="entry name" value="UCH"/>
    <property type="match status" value="1"/>
</dbReference>
<dbReference type="InterPro" id="IPR050164">
    <property type="entry name" value="Peptidase_C19"/>
</dbReference>
<dbReference type="PANTHER" id="PTHR24006:SF827">
    <property type="entry name" value="UBIQUITIN CARBOXYL-TERMINAL HYDROLASE 34"/>
    <property type="match status" value="1"/>
</dbReference>
<dbReference type="Pfam" id="PF12030">
    <property type="entry name" value="DUF3517"/>
    <property type="match status" value="1"/>
</dbReference>
<sequence length="2516" mass="286565">MEEPQSERAISSEPCSGRPNPFDDVTEPPVRKRQRVSRKESQSISADGSMKSNSSPDETPILLEEIVSSEPDRTAPASICKSLKPLVEQVSNNVTINLRANHTLDSSPSLSPSYPEIMTPIRTSHDNRGTRRGVEPTSDDFSTATSSSPPILVSSPHIEVLPLLETELEADPPIALLDDTDDYNDVFSNFPYRKDDEALSSTVHRLLRFFQFDEMVTNVVFFKLHKWINNYLMTITDADLFYDNFTRNREFWELLPDVIWALSRRQKYFGDFLHRNIEDRQALTNFLCQFGRLTGRFLRNDLRTISSLASKTLDESNLGSRQYLHALSHLLHKDEIPHIGKNLENHYDWNFDDDIIRICHGFQSNGGTIPSLKKFVEGQLRVLPVTTHTVEQLIHPCRIVQILICDAIIVSEEDHKSLNDQATIDAMEQTVLMGYEYFLAMSTGLESIIEKHPTSLSPDVATTYIHCLAYIFKSALTLDNKTTQSIFKEKEQILENISPLDYPTVISLEWKFKIFKSLMTSAQMQLRVTGVTTMCTELLQLHHSSRCSDTDPSPVLAHFANYILENKIIDYIVGVGSHPEIINESSSIIGFLIITKMLKPQQIDILWQTVTTCQDLRIVDAILRMLSLCHNLLGEENLLYFCRKANDVSIESFSPAMREFCQALFKQFISKSSSENLVPAAPYQLCVRLIRETSKNTDQNLASNVEIQIWAATRLRELLSSGPSPRDRLDIYQQCMKDISLKKPTVPGSICVIYTFLSSDGSEELLFLTTKYDLTRLFIDELESLIIGKRFSSFQLLKATPAAHAYRSLLLRIIKVAPTTITPNLGKRLWNALVGSESLSCIERSIWWQTLNTAVKQSQRNNIFLTNCFQNYLPNLSPNCFTPGALEFAREAVLNWLEDVHNKIIEDKTTFNSPALEQIWHMVLTATSNTIEGAAINILVEIYVQSSLIMSVPQEKAHQIHLDLVNRCFKQLEGAASKLKEYSIIESTNSSGDIVTVSSEDQFQIQEKIFVRSLAVLKEFLQASQLKPQLSNSIAEDVSSLDISNIPESDLITFKYQSFHGNNQTGVRNLILDRRNTVKSLLCSLHEVTGFKNFKIYSDGKEFVPDSQNITKPLVELNLRGLLLVKYCDDVDNTSLNSPVFKKTTLELEIVKHFEDLWGYLSMHEKVAGEILNFLKSFPLYDHLLESLRSDTPYSEIFPAGQPCKSLYAIHGLREYIFPLTQNNKTVDEAMLFRAVSLLVATILDPAVLDDFTNNELKNTLSLQLIDCLIIFLRESSSSSISSLLDESLHKRLFEMLMDSLSSSSSQTLHVTSMLFEAIIECSIHSTRFWDVTLLHLKKSEILQEMLLENPQESIRKSTAKVILDKCTQYTDRLTQVSSVTLVTEFWPLIVSLVPVAVRQPEKCEQVLSVSYTLLKRIAETSIKSLSLEELVQEWGNLLISHSSNESINQIEKIDMVAQGLGRILHYATTVAKSAQQSLSCSHIGTKIFRKHLFPEISCIKDTSSLLNIPLLNSKTRNIMAETVFFLIKDDETEYCNVLLTMDSLLPYVTRQDRSPYSYDLSFLFERAKSIRSPTGYAGLRNPSNTCYLNSLLTQLYMNVPFRSFMLSALVVDGGASQKLLSETQSLFSYMQNSFKRFVDPEKFASSIRTYEETQIDVTVQMDVDEFYNLLFDRWESQILAPNEKDKFRSFYGGQLVQQVKSRECPHVSERLEPFSAIQCDIKGKSCLQESLLAYVDGEVMDGENKYKCSTCDRHVEAVKRACLKEIPDNLIFHLKRFDFNLRTLQRNKINDHFSFPNKIDMNPYKVEHLLNSSEDMLEDIFELVGILVHSGTAESGHYYSYIRERPSSYPQEKWVEFNDECVSSWDPNSMEVSCFGGPDYRAHDENSSCLYDKTWSAYMLFYQRASVVNSPSFHSSEPTPIRLPISRQLSNIISTENEILMRKYCLYDSSHTSFTLKMLQNAKKIGGGNSDVTSQHLQKIALRVSFNHLDQVVTRAKDLPDFPTYMLHLGQLFQTCAESSRLYLEWICESREALCQLLFKNPEQLVRIEIASSIFLTLCKVRNDAPYAYGLLDFEESDDGQENGQPEILEKVITALNSLWDIFHTCSRAWPEYFGLLTSIARIGTPEATALLSTGYLHRTLDIITADPNLLLSSQYTKMLNTISKRNSIRPVAYGAVISLLWQMMRICDASLEPVDECEDRLELALNDGLIPFTVYERNLIVQYWTRSNSNILIEKLLHINQNEKTVEAILTELLNWDEDIDLQVRNAIASGIKRGSSSVSSRPFLRAAIIYCEHSKDPHGLQTMVVHITKVASRLANSEGKEFLQFFRQLLSLTGSFEFFDEDVRHFLLNQIPIWAPCLLTNFDHDVRQNTEEFIQEFVLSNFTDNEENFVSDFSDGEKYSFLRNVCQKLALRCLDFLLENYIKPRQTAVQGTLDNIQAVIEACEETFDEDSPSSRRYFEQRSSTIGILKKLIVDEADQEVSDWENSDGNYEGSSEPMDGAIEIDGATSGELRN</sequence>
<gene>
    <name evidence="3" type="ORF">GcM1_245042</name>
</gene>
<organism evidence="3 4">
    <name type="scientific">Golovinomyces cichoracearum</name>
    <dbReference type="NCBI Taxonomy" id="62708"/>
    <lineage>
        <taxon>Eukaryota</taxon>
        <taxon>Fungi</taxon>
        <taxon>Dikarya</taxon>
        <taxon>Ascomycota</taxon>
        <taxon>Pezizomycotina</taxon>
        <taxon>Leotiomycetes</taxon>
        <taxon>Erysiphales</taxon>
        <taxon>Erysiphaceae</taxon>
        <taxon>Golovinomyces</taxon>
    </lineage>
</organism>
<feature type="region of interest" description="Disordered" evidence="1">
    <location>
        <begin position="1"/>
        <end position="58"/>
    </location>
</feature>
<dbReference type="CDD" id="cd02659">
    <property type="entry name" value="peptidase_C19C"/>
    <property type="match status" value="1"/>
</dbReference>
<dbReference type="PROSITE" id="PS50235">
    <property type="entry name" value="USP_3"/>
    <property type="match status" value="1"/>
</dbReference>
<feature type="compositionally biased region" description="Low complexity" evidence="1">
    <location>
        <begin position="139"/>
        <end position="148"/>
    </location>
</feature>
<evidence type="ECO:0000313" key="4">
    <source>
        <dbReference type="Proteomes" id="UP000285326"/>
    </source>
</evidence>
<dbReference type="SUPFAM" id="SSF54001">
    <property type="entry name" value="Cysteine proteinases"/>
    <property type="match status" value="1"/>
</dbReference>
<accession>A0A420IEZ4</accession>
<comment type="caution">
    <text evidence="3">The sequence shown here is derived from an EMBL/GenBank/DDBJ whole genome shotgun (WGS) entry which is preliminary data.</text>
</comment>
<dbReference type="InterPro" id="IPR028889">
    <property type="entry name" value="USP"/>
</dbReference>
<evidence type="ECO:0000259" key="2">
    <source>
        <dbReference type="PROSITE" id="PS50235"/>
    </source>
</evidence>
<feature type="domain" description="USP" evidence="2">
    <location>
        <begin position="1578"/>
        <end position="1906"/>
    </location>
</feature>
<feature type="region of interest" description="Disordered" evidence="1">
    <location>
        <begin position="120"/>
        <end position="148"/>
    </location>
</feature>
<dbReference type="GO" id="GO:0004843">
    <property type="term" value="F:cysteine-type deubiquitinase activity"/>
    <property type="evidence" value="ECO:0007669"/>
    <property type="project" value="InterPro"/>
</dbReference>
<protein>
    <submittedName>
        <fullName evidence="3">Putative ubiquitin hydrolase</fullName>
    </submittedName>
</protein>
<dbReference type="Gene3D" id="3.90.70.10">
    <property type="entry name" value="Cysteine proteinases"/>
    <property type="match status" value="1"/>
</dbReference>
<evidence type="ECO:0000256" key="1">
    <source>
        <dbReference type="SAM" id="MobiDB-lite"/>
    </source>
</evidence>
<dbReference type="GO" id="GO:0005829">
    <property type="term" value="C:cytosol"/>
    <property type="evidence" value="ECO:0007669"/>
    <property type="project" value="TreeGrafter"/>
</dbReference>
<keyword evidence="3" id="KW-0378">Hydrolase</keyword>
<feature type="compositionally biased region" description="Polar residues" evidence="1">
    <location>
        <begin position="42"/>
        <end position="57"/>
    </location>
</feature>